<organism evidence="2 3">
    <name type="scientific">Mycena belliarum</name>
    <dbReference type="NCBI Taxonomy" id="1033014"/>
    <lineage>
        <taxon>Eukaryota</taxon>
        <taxon>Fungi</taxon>
        <taxon>Dikarya</taxon>
        <taxon>Basidiomycota</taxon>
        <taxon>Agaricomycotina</taxon>
        <taxon>Agaricomycetes</taxon>
        <taxon>Agaricomycetidae</taxon>
        <taxon>Agaricales</taxon>
        <taxon>Marasmiineae</taxon>
        <taxon>Mycenaceae</taxon>
        <taxon>Mycena</taxon>
    </lineage>
</organism>
<feature type="domain" description="Aminoglycoside phosphotransferase" evidence="1">
    <location>
        <begin position="62"/>
        <end position="97"/>
    </location>
</feature>
<keyword evidence="3" id="KW-1185">Reference proteome</keyword>
<dbReference type="PROSITE" id="PS00109">
    <property type="entry name" value="PROTEIN_KINASE_TYR"/>
    <property type="match status" value="1"/>
</dbReference>
<evidence type="ECO:0000313" key="2">
    <source>
        <dbReference type="EMBL" id="KAJ7084049.1"/>
    </source>
</evidence>
<comment type="caution">
    <text evidence="2">The sequence shown here is derived from an EMBL/GenBank/DDBJ whole genome shotgun (WGS) entry which is preliminary data.</text>
</comment>
<dbReference type="PANTHER" id="PTHR37171:SF1">
    <property type="entry name" value="SERINE_THREONINE-PROTEIN KINASE YRZF-RELATED"/>
    <property type="match status" value="1"/>
</dbReference>
<dbReference type="EMBL" id="JARJCN010000039">
    <property type="protein sequence ID" value="KAJ7084049.1"/>
    <property type="molecule type" value="Genomic_DNA"/>
</dbReference>
<evidence type="ECO:0000259" key="1">
    <source>
        <dbReference type="Pfam" id="PF01636"/>
    </source>
</evidence>
<reference evidence="2" key="1">
    <citation type="submission" date="2023-03" db="EMBL/GenBank/DDBJ databases">
        <title>Massive genome expansion in bonnet fungi (Mycena s.s.) driven by repeated elements and novel gene families across ecological guilds.</title>
        <authorList>
            <consortium name="Lawrence Berkeley National Laboratory"/>
            <person name="Harder C.B."/>
            <person name="Miyauchi S."/>
            <person name="Viragh M."/>
            <person name="Kuo A."/>
            <person name="Thoen E."/>
            <person name="Andreopoulos B."/>
            <person name="Lu D."/>
            <person name="Skrede I."/>
            <person name="Drula E."/>
            <person name="Henrissat B."/>
            <person name="Morin E."/>
            <person name="Kohler A."/>
            <person name="Barry K."/>
            <person name="LaButti K."/>
            <person name="Morin E."/>
            <person name="Salamov A."/>
            <person name="Lipzen A."/>
            <person name="Mereny Z."/>
            <person name="Hegedus B."/>
            <person name="Baldrian P."/>
            <person name="Stursova M."/>
            <person name="Weitz H."/>
            <person name="Taylor A."/>
            <person name="Grigoriev I.V."/>
            <person name="Nagy L.G."/>
            <person name="Martin F."/>
            <person name="Kauserud H."/>
        </authorList>
    </citation>
    <scope>NUCLEOTIDE SEQUENCE</scope>
    <source>
        <strain evidence="2">CBHHK173m</strain>
    </source>
</reference>
<proteinExistence type="predicted"/>
<dbReference type="GO" id="GO:0004672">
    <property type="term" value="F:protein kinase activity"/>
    <property type="evidence" value="ECO:0007669"/>
    <property type="project" value="InterPro"/>
</dbReference>
<dbReference type="InterPro" id="IPR008266">
    <property type="entry name" value="Tyr_kinase_AS"/>
</dbReference>
<dbReference type="PANTHER" id="PTHR37171">
    <property type="entry name" value="SERINE/THREONINE-PROTEIN KINASE YRZF-RELATED"/>
    <property type="match status" value="1"/>
</dbReference>
<dbReference type="Pfam" id="PF01636">
    <property type="entry name" value="APH"/>
    <property type="match status" value="1"/>
</dbReference>
<dbReference type="Gene3D" id="1.10.510.10">
    <property type="entry name" value="Transferase(Phosphotransferase) domain 1"/>
    <property type="match status" value="1"/>
</dbReference>
<dbReference type="InterPro" id="IPR002575">
    <property type="entry name" value="Aminoglycoside_PTrfase"/>
</dbReference>
<sequence>MLLHEAAMYRHLRPLQGRTVPRVYGLFACRTFTVLVLAHCGARVAQIGDFSEGQRAALYESLWSVHRWGVVHGDLRTENIVVSGDGTPTLIDFSHAGSHQCHDASSCEELRAARSFLLL</sequence>
<dbReference type="InterPro" id="IPR052396">
    <property type="entry name" value="Meiotic_Drive_Suppr_Kinase"/>
</dbReference>
<gene>
    <name evidence="2" type="ORF">B0H15DRAFT_784534</name>
</gene>
<dbReference type="Proteomes" id="UP001222325">
    <property type="component" value="Unassembled WGS sequence"/>
</dbReference>
<accession>A0AAD6U0K6</accession>
<dbReference type="InterPro" id="IPR011009">
    <property type="entry name" value="Kinase-like_dom_sf"/>
</dbReference>
<name>A0AAD6U0K6_9AGAR</name>
<protein>
    <recommendedName>
        <fullName evidence="1">Aminoglycoside phosphotransferase domain-containing protein</fullName>
    </recommendedName>
</protein>
<dbReference type="SUPFAM" id="SSF56112">
    <property type="entry name" value="Protein kinase-like (PK-like)"/>
    <property type="match status" value="1"/>
</dbReference>
<dbReference type="AlphaFoldDB" id="A0AAD6U0K6"/>
<evidence type="ECO:0000313" key="3">
    <source>
        <dbReference type="Proteomes" id="UP001222325"/>
    </source>
</evidence>